<accession>Q0U9V2</accession>
<proteinExistence type="predicted"/>
<gene>
    <name evidence="2" type="ORF">SNOG_11462</name>
</gene>
<evidence type="ECO:0000256" key="1">
    <source>
        <dbReference type="SAM" id="MobiDB-lite"/>
    </source>
</evidence>
<evidence type="ECO:0000313" key="2">
    <source>
        <dbReference type="EMBL" id="EAT81170.1"/>
    </source>
</evidence>
<reference evidence="3" key="1">
    <citation type="journal article" date="2007" name="Plant Cell">
        <title>Dothideomycete-plant interactions illuminated by genome sequencing and EST analysis of the wheat pathogen Stagonospora nodorum.</title>
        <authorList>
            <person name="Hane J.K."/>
            <person name="Lowe R.G."/>
            <person name="Solomon P.S."/>
            <person name="Tan K.C."/>
            <person name="Schoch C.L."/>
            <person name="Spatafora J.W."/>
            <person name="Crous P.W."/>
            <person name="Kodira C."/>
            <person name="Birren B.W."/>
            <person name="Galagan J.E."/>
            <person name="Torriani S.F."/>
            <person name="McDonald B.A."/>
            <person name="Oliver R.P."/>
        </authorList>
    </citation>
    <scope>NUCLEOTIDE SEQUENCE [LARGE SCALE GENOMIC DNA]</scope>
    <source>
        <strain evidence="3">SN15 / ATCC MYA-4574 / FGSC 10173</strain>
    </source>
</reference>
<feature type="region of interest" description="Disordered" evidence="1">
    <location>
        <begin position="1"/>
        <end position="101"/>
    </location>
</feature>
<feature type="compositionally biased region" description="Basic and acidic residues" evidence="1">
    <location>
        <begin position="26"/>
        <end position="54"/>
    </location>
</feature>
<feature type="compositionally biased region" description="Basic residues" evidence="1">
    <location>
        <begin position="55"/>
        <end position="64"/>
    </location>
</feature>
<dbReference type="RefSeq" id="XP_001801705.1">
    <property type="nucleotide sequence ID" value="XM_001801653.1"/>
</dbReference>
<dbReference type="InParanoid" id="Q0U9V2"/>
<dbReference type="AlphaFoldDB" id="Q0U9V2"/>
<dbReference type="KEGG" id="pno:SNOG_11462"/>
<dbReference type="EMBL" id="CH445343">
    <property type="protein sequence ID" value="EAT81170.1"/>
    <property type="molecule type" value="Genomic_DNA"/>
</dbReference>
<dbReference type="HOGENOM" id="CLU_1778152_0_0_1"/>
<protein>
    <submittedName>
        <fullName evidence="2">Uncharacterized protein</fullName>
    </submittedName>
</protein>
<dbReference type="GeneID" id="5978613"/>
<organism evidence="2 3">
    <name type="scientific">Phaeosphaeria nodorum (strain SN15 / ATCC MYA-4574 / FGSC 10173)</name>
    <name type="common">Glume blotch fungus</name>
    <name type="synonym">Parastagonospora nodorum</name>
    <dbReference type="NCBI Taxonomy" id="321614"/>
    <lineage>
        <taxon>Eukaryota</taxon>
        <taxon>Fungi</taxon>
        <taxon>Dikarya</taxon>
        <taxon>Ascomycota</taxon>
        <taxon>Pezizomycotina</taxon>
        <taxon>Dothideomycetes</taxon>
        <taxon>Pleosporomycetidae</taxon>
        <taxon>Pleosporales</taxon>
        <taxon>Pleosporineae</taxon>
        <taxon>Phaeosphaeriaceae</taxon>
        <taxon>Parastagonospora</taxon>
    </lineage>
</organism>
<sequence length="146" mass="16408">MSVLKSCFGTKSKPQQTPPAPQADDAEPKRLERRGTAYDQQLDARDARERERAKLKGSAKVKGKKVVEHPPMPEMPAKNEGKKGEEALSAGGGGDIETCGMRKKEEEENMNFVGCDEYEDEDEDGRRRRCRVSGMREERLRAVISR</sequence>
<name>Q0U9V2_PHANO</name>
<dbReference type="Proteomes" id="UP000001055">
    <property type="component" value="Unassembled WGS sequence"/>
</dbReference>
<evidence type="ECO:0000313" key="3">
    <source>
        <dbReference type="Proteomes" id="UP000001055"/>
    </source>
</evidence>
<feature type="compositionally biased region" description="Basic and acidic residues" evidence="1">
    <location>
        <begin position="77"/>
        <end position="86"/>
    </location>
</feature>